<dbReference type="Gene3D" id="3.40.50.2000">
    <property type="entry name" value="Glycogen Phosphorylase B"/>
    <property type="match status" value="2"/>
</dbReference>
<evidence type="ECO:0008006" key="5">
    <source>
        <dbReference type="Google" id="ProtNLM"/>
    </source>
</evidence>
<dbReference type="InterPro" id="IPR001296">
    <property type="entry name" value="Glyco_trans_1"/>
</dbReference>
<organism evidence="3 4">
    <name type="scientific">Paraburkholderia caffeinilytica</name>
    <dbReference type="NCBI Taxonomy" id="1761016"/>
    <lineage>
        <taxon>Bacteria</taxon>
        <taxon>Pseudomonadati</taxon>
        <taxon>Pseudomonadota</taxon>
        <taxon>Betaproteobacteria</taxon>
        <taxon>Burkholderiales</taxon>
        <taxon>Burkholderiaceae</taxon>
        <taxon>Paraburkholderia</taxon>
    </lineage>
</organism>
<evidence type="ECO:0000313" key="3">
    <source>
        <dbReference type="EMBL" id="GGC68017.1"/>
    </source>
</evidence>
<keyword evidence="4" id="KW-1185">Reference proteome</keyword>
<dbReference type="InterPro" id="IPR015393">
    <property type="entry name" value="DUF1972"/>
</dbReference>
<comment type="caution">
    <text evidence="3">The sequence shown here is derived from an EMBL/GenBank/DDBJ whole genome shotgun (WGS) entry which is preliminary data.</text>
</comment>
<dbReference type="PANTHER" id="PTHR12526">
    <property type="entry name" value="GLYCOSYLTRANSFERASE"/>
    <property type="match status" value="1"/>
</dbReference>
<feature type="domain" description="Glycosyl transferase family 1" evidence="1">
    <location>
        <begin position="190"/>
        <end position="336"/>
    </location>
</feature>
<evidence type="ECO:0000259" key="1">
    <source>
        <dbReference type="Pfam" id="PF00534"/>
    </source>
</evidence>
<dbReference type="RefSeq" id="WP_115778321.1">
    <property type="nucleotide sequence ID" value="NZ_BMHL01000017.1"/>
</dbReference>
<proteinExistence type="predicted"/>
<gene>
    <name evidence="3" type="ORF">GCM10011400_64920</name>
</gene>
<evidence type="ECO:0000259" key="2">
    <source>
        <dbReference type="Pfam" id="PF09314"/>
    </source>
</evidence>
<dbReference type="Pfam" id="PF00534">
    <property type="entry name" value="Glycos_transf_1"/>
    <property type="match status" value="1"/>
</dbReference>
<dbReference type="Pfam" id="PF09314">
    <property type="entry name" value="DUF1972"/>
    <property type="match status" value="1"/>
</dbReference>
<dbReference type="Proteomes" id="UP000602004">
    <property type="component" value="Unassembled WGS sequence"/>
</dbReference>
<sequence length="368" mass="41586">MKKLSILGIRGVPAAHGGFETFAEHLAIYLVSKGWEVTVYCQESRPGGEITEDYWEGIRRVIVPVKKSGAVGTVWFDFLSVRHLMKQPSGLVLTLGYNTAAFSIALRSRGFVNIINMDGLEWKRDKWKFYERAWLWLNERLGCWFGDHLIADHPKIADHLATRVSRKKITVIPYGAAEVVDADSDHLVNLKLTPKKFATIVARPEPENSILEIVRAFSRVPRGIKLVVLGNYRPSENPFHKQVMESASDEVIFPGAIYDKTVVEALRFFGRFYIHGHRVGGTNPSLVEALGAGSPVLAHDNHFNHWVAGEGAVFFKEEDDCSEQLDRLASDAEVLSELASGSINRFRTTFKWELILADYERLLEKWHP</sequence>
<dbReference type="EMBL" id="BMHL01000017">
    <property type="protein sequence ID" value="GGC68017.1"/>
    <property type="molecule type" value="Genomic_DNA"/>
</dbReference>
<accession>A0ABQ1NBI6</accession>
<name>A0ABQ1NBI6_9BURK</name>
<protein>
    <recommendedName>
        <fullName evidence="5">Glycosyl transferase</fullName>
    </recommendedName>
</protein>
<feature type="domain" description="DUF1972" evidence="2">
    <location>
        <begin position="1"/>
        <end position="176"/>
    </location>
</feature>
<reference evidence="4" key="1">
    <citation type="journal article" date="2019" name="Int. J. Syst. Evol. Microbiol.">
        <title>The Global Catalogue of Microorganisms (GCM) 10K type strain sequencing project: providing services to taxonomists for standard genome sequencing and annotation.</title>
        <authorList>
            <consortium name="The Broad Institute Genomics Platform"/>
            <consortium name="The Broad Institute Genome Sequencing Center for Infectious Disease"/>
            <person name="Wu L."/>
            <person name="Ma J."/>
        </authorList>
    </citation>
    <scope>NUCLEOTIDE SEQUENCE [LARGE SCALE GENOMIC DNA]</scope>
    <source>
        <strain evidence="4">CGMCC 1.15103</strain>
    </source>
</reference>
<dbReference type="SUPFAM" id="SSF53756">
    <property type="entry name" value="UDP-Glycosyltransferase/glycogen phosphorylase"/>
    <property type="match status" value="1"/>
</dbReference>
<evidence type="ECO:0000313" key="4">
    <source>
        <dbReference type="Proteomes" id="UP000602004"/>
    </source>
</evidence>